<comment type="similarity">
    <text evidence="2 6">Belongs to the SURF1 family.</text>
</comment>
<dbReference type="EMBL" id="JAEPES010000001">
    <property type="protein sequence ID" value="MBK4346872.1"/>
    <property type="molecule type" value="Genomic_DNA"/>
</dbReference>
<dbReference type="CDD" id="cd06662">
    <property type="entry name" value="SURF1"/>
    <property type="match status" value="1"/>
</dbReference>
<evidence type="ECO:0000313" key="9">
    <source>
        <dbReference type="EMBL" id="MBK4348005.1"/>
    </source>
</evidence>
<keyword evidence="10" id="KW-1185">Reference proteome</keyword>
<feature type="region of interest" description="Disordered" evidence="7">
    <location>
        <begin position="245"/>
        <end position="286"/>
    </location>
</feature>
<comment type="subcellular location">
    <subcellularLocation>
        <location evidence="6">Cell membrane</location>
        <topology evidence="6">Multi-pass membrane protein</topology>
    </subcellularLocation>
    <subcellularLocation>
        <location evidence="1">Membrane</location>
    </subcellularLocation>
</comment>
<dbReference type="Proteomes" id="UP000636458">
    <property type="component" value="Unassembled WGS sequence"/>
</dbReference>
<evidence type="ECO:0000313" key="8">
    <source>
        <dbReference type="EMBL" id="MBK4346872.1"/>
    </source>
</evidence>
<evidence type="ECO:0000256" key="7">
    <source>
        <dbReference type="SAM" id="MobiDB-lite"/>
    </source>
</evidence>
<feature type="compositionally biased region" description="Basic and acidic residues" evidence="7">
    <location>
        <begin position="245"/>
        <end position="269"/>
    </location>
</feature>
<keyword evidence="4 6" id="KW-1133">Transmembrane helix</keyword>
<gene>
    <name evidence="8" type="ORF">IV501_04440</name>
    <name evidence="9" type="ORF">IV501_10185</name>
</gene>
<dbReference type="EMBL" id="JAEPES010000003">
    <property type="protein sequence ID" value="MBK4348005.1"/>
    <property type="molecule type" value="Genomic_DNA"/>
</dbReference>
<evidence type="ECO:0000256" key="1">
    <source>
        <dbReference type="ARBA" id="ARBA00004370"/>
    </source>
</evidence>
<dbReference type="PANTHER" id="PTHR23427">
    <property type="entry name" value="SURFEIT LOCUS PROTEIN"/>
    <property type="match status" value="1"/>
</dbReference>
<accession>A0A934SS90</accession>
<evidence type="ECO:0000256" key="5">
    <source>
        <dbReference type="ARBA" id="ARBA00023136"/>
    </source>
</evidence>
<protein>
    <recommendedName>
        <fullName evidence="6">SURF1-like protein</fullName>
    </recommendedName>
</protein>
<dbReference type="RefSeq" id="WP_200555158.1">
    <property type="nucleotide sequence ID" value="NZ_JAEPES010000001.1"/>
</dbReference>
<feature type="transmembrane region" description="Helical" evidence="6">
    <location>
        <begin position="217"/>
        <end position="236"/>
    </location>
</feature>
<dbReference type="AlphaFoldDB" id="A0A934SS90"/>
<keyword evidence="6" id="KW-1003">Cell membrane</keyword>
<evidence type="ECO:0000256" key="2">
    <source>
        <dbReference type="ARBA" id="ARBA00007165"/>
    </source>
</evidence>
<name>A0A934SS90_9MICO</name>
<dbReference type="InterPro" id="IPR045214">
    <property type="entry name" value="Surf1/Surf4"/>
</dbReference>
<dbReference type="PANTHER" id="PTHR23427:SF2">
    <property type="entry name" value="SURFEIT LOCUS PROTEIN 1"/>
    <property type="match status" value="1"/>
</dbReference>
<comment type="caution">
    <text evidence="9">The sequence shown here is derived from an EMBL/GenBank/DDBJ whole genome shotgun (WGS) entry which is preliminary data.</text>
</comment>
<evidence type="ECO:0000313" key="10">
    <source>
        <dbReference type="Proteomes" id="UP000636458"/>
    </source>
</evidence>
<evidence type="ECO:0000256" key="6">
    <source>
        <dbReference type="RuleBase" id="RU363076"/>
    </source>
</evidence>
<evidence type="ECO:0000256" key="4">
    <source>
        <dbReference type="ARBA" id="ARBA00022989"/>
    </source>
</evidence>
<feature type="transmembrane region" description="Helical" evidence="6">
    <location>
        <begin position="12"/>
        <end position="32"/>
    </location>
</feature>
<dbReference type="Pfam" id="PF02104">
    <property type="entry name" value="SURF1"/>
    <property type="match status" value="1"/>
</dbReference>
<organism evidence="9 10">
    <name type="scientific">Lacisediminihabitans changchengi</name>
    <dbReference type="NCBI Taxonomy" id="2787634"/>
    <lineage>
        <taxon>Bacteria</taxon>
        <taxon>Bacillati</taxon>
        <taxon>Actinomycetota</taxon>
        <taxon>Actinomycetes</taxon>
        <taxon>Micrococcales</taxon>
        <taxon>Microbacteriaceae</taxon>
        <taxon>Lacisediminihabitans</taxon>
    </lineage>
</organism>
<keyword evidence="3 6" id="KW-0812">Transmembrane</keyword>
<keyword evidence="5 6" id="KW-0472">Membrane</keyword>
<dbReference type="InterPro" id="IPR002994">
    <property type="entry name" value="Surf1/Shy1"/>
</dbReference>
<dbReference type="PROSITE" id="PS50895">
    <property type="entry name" value="SURF1"/>
    <property type="match status" value="1"/>
</dbReference>
<dbReference type="GO" id="GO:0005886">
    <property type="term" value="C:plasma membrane"/>
    <property type="evidence" value="ECO:0007669"/>
    <property type="project" value="UniProtKB-SubCell"/>
</dbReference>
<evidence type="ECO:0000256" key="3">
    <source>
        <dbReference type="ARBA" id="ARBA00022692"/>
    </source>
</evidence>
<sequence>MKILRLALTRRWLGYLAVAIVFAIVCIGLSKWQVDRTNEARSANQLVQRNFDSTPTPLTDVLPSRTAFAANQEWKQVALRGEYLMKDQLLVRNRPLDGNPGFEVLTPLKLADGSVFVVDRGYVPTGNDQDAPDSVPAPAAGEVSVVVRLQKGEPTLDGRSAGSGQIATIHLPTVAKLVKLPTYTGAYGLMVSESPAAATRPVAEAAPTLDEGLHISYAIQWVLFGIMAFLGLAYAIRQEYRIRNADDPEERKKAAERERRKLAKPRSDAEIEDALLESSDSMADSR</sequence>
<proteinExistence type="inferred from homology"/>
<reference evidence="9" key="1">
    <citation type="submission" date="2021-01" db="EMBL/GenBank/DDBJ databases">
        <title>Lacisediminihabitans sp. nov. strain G11-30, isolated from Antarctic Soil.</title>
        <authorList>
            <person name="Li J."/>
        </authorList>
    </citation>
    <scope>NUCLEOTIDE SEQUENCE</scope>
    <source>
        <strain evidence="9">G11-30</strain>
    </source>
</reference>